<dbReference type="SUPFAM" id="SSF89550">
    <property type="entry name" value="PHP domain-like"/>
    <property type="match status" value="1"/>
</dbReference>
<dbReference type="GO" id="GO:0005655">
    <property type="term" value="C:nucleolar ribonuclease P complex"/>
    <property type="evidence" value="ECO:0007669"/>
    <property type="project" value="TreeGrafter"/>
</dbReference>
<gene>
    <name evidence="6" type="ORF">CEPIT_LOCUS4329</name>
</gene>
<dbReference type="InterPro" id="IPR016195">
    <property type="entry name" value="Pol/histidinol_Pase-like"/>
</dbReference>
<name>A0AAV0CDI1_9ASTE</name>
<keyword evidence="3" id="KW-0819">tRNA processing</keyword>
<evidence type="ECO:0000256" key="3">
    <source>
        <dbReference type="ARBA" id="ARBA00022694"/>
    </source>
</evidence>
<dbReference type="Pfam" id="PF01876">
    <property type="entry name" value="RNase_P_p30"/>
    <property type="match status" value="1"/>
</dbReference>
<dbReference type="InterPro" id="IPR002738">
    <property type="entry name" value="RNase_P_p30"/>
</dbReference>
<dbReference type="Proteomes" id="UP001152523">
    <property type="component" value="Unassembled WGS sequence"/>
</dbReference>
<dbReference type="GO" id="GO:0008033">
    <property type="term" value="P:tRNA processing"/>
    <property type="evidence" value="ECO:0007669"/>
    <property type="project" value="UniProtKB-KW"/>
</dbReference>
<evidence type="ECO:0000256" key="4">
    <source>
        <dbReference type="ARBA" id="ARBA00022801"/>
    </source>
</evidence>
<evidence type="ECO:0000256" key="5">
    <source>
        <dbReference type="ARBA" id="ARBA00023242"/>
    </source>
</evidence>
<dbReference type="PANTHER" id="PTHR13031:SF0">
    <property type="entry name" value="RIBONUCLEASE P PROTEIN SUBUNIT P30"/>
    <property type="match status" value="1"/>
</dbReference>
<sequence length="563" mass="62218">MGFFDLNIPYVESDRHISDKKSAKAMRLKLIIKAMELGYTGVAYNRTIKGVMSESDRCSIPLFPLSSILKLSPSISSAAKLHRGLLNVPISSPFRQYTRLTVTVDSPAQASVLNSGNPITKSYNVVAVLPLNQNAFDQACQISEVDIITIDFSRKMLFRLKQPMVQAAVQRGVYFEITYSSLLIDAQARRQMISNAKLLVDWTRGRNIILTSSAPSVTEFRGPYDIVNLAFLLGLSSEHAKAAISKNCRTLMENSLRKKLYYKEAIKVEAIPSAHSVESKFDDWLKWDPISSGDGDLLLDDIDKLFSDSSDVSQIVKPIDLTSAMNGLPSHGLEIRDVISSSNLEPKLLHMLSGRISSDSGVHELNLESDLSKSEGQQTLLPDNTTTISNSLVDAVISSHHSDLTSAKINVPAPLPLENSDNSNTSHAEESLIPAILDAGLHSRSAAVDEILKDTKDLSEKGPSLVCHNVDTIDDLVETEEIRDSSVNPVNELHMPNSNNNPMQNKNECKAAETELMEAVQIQTPSPSGRKGRKKALHRPFLFPFKRLVRHRYLHRKASLRLG</sequence>
<organism evidence="6 7">
    <name type="scientific">Cuscuta epithymum</name>
    <dbReference type="NCBI Taxonomy" id="186058"/>
    <lineage>
        <taxon>Eukaryota</taxon>
        <taxon>Viridiplantae</taxon>
        <taxon>Streptophyta</taxon>
        <taxon>Embryophyta</taxon>
        <taxon>Tracheophyta</taxon>
        <taxon>Spermatophyta</taxon>
        <taxon>Magnoliopsida</taxon>
        <taxon>eudicotyledons</taxon>
        <taxon>Gunneridae</taxon>
        <taxon>Pentapetalae</taxon>
        <taxon>asterids</taxon>
        <taxon>lamiids</taxon>
        <taxon>Solanales</taxon>
        <taxon>Convolvulaceae</taxon>
        <taxon>Cuscuteae</taxon>
        <taxon>Cuscuta</taxon>
        <taxon>Cuscuta subgen. Cuscuta</taxon>
    </lineage>
</organism>
<dbReference type="PANTHER" id="PTHR13031">
    <property type="entry name" value="RIBONUCLEASE P SUBUNIT P30"/>
    <property type="match status" value="1"/>
</dbReference>
<evidence type="ECO:0000313" key="6">
    <source>
        <dbReference type="EMBL" id="CAH9072508.1"/>
    </source>
</evidence>
<keyword evidence="5" id="KW-0539">Nucleus</keyword>
<comment type="caution">
    <text evidence="6">The sequence shown here is derived from an EMBL/GenBank/DDBJ whole genome shotgun (WGS) entry which is preliminary data.</text>
</comment>
<dbReference type="FunFam" id="3.20.20.140:FF:000044">
    <property type="entry name" value="Polymerase/histidinol phosphatase-like protein"/>
    <property type="match status" value="1"/>
</dbReference>
<evidence type="ECO:0000313" key="7">
    <source>
        <dbReference type="Proteomes" id="UP001152523"/>
    </source>
</evidence>
<accession>A0AAV0CDI1</accession>
<keyword evidence="4" id="KW-0378">Hydrolase</keyword>
<evidence type="ECO:0000256" key="1">
    <source>
        <dbReference type="ARBA" id="ARBA00004123"/>
    </source>
</evidence>
<reference evidence="6" key="1">
    <citation type="submission" date="2022-07" db="EMBL/GenBank/DDBJ databases">
        <authorList>
            <person name="Macas J."/>
            <person name="Novak P."/>
            <person name="Neumann P."/>
        </authorList>
    </citation>
    <scope>NUCLEOTIDE SEQUENCE</scope>
</reference>
<dbReference type="Gene3D" id="3.20.20.140">
    <property type="entry name" value="Metal-dependent hydrolases"/>
    <property type="match status" value="1"/>
</dbReference>
<dbReference type="EMBL" id="CAMAPF010000022">
    <property type="protein sequence ID" value="CAH9072508.1"/>
    <property type="molecule type" value="Genomic_DNA"/>
</dbReference>
<protein>
    <submittedName>
        <fullName evidence="6">Uncharacterized protein</fullName>
    </submittedName>
</protein>
<dbReference type="GO" id="GO:0016787">
    <property type="term" value="F:hydrolase activity"/>
    <property type="evidence" value="ECO:0007669"/>
    <property type="project" value="UniProtKB-KW"/>
</dbReference>
<comment type="subcellular location">
    <subcellularLocation>
        <location evidence="1">Nucleus</location>
    </subcellularLocation>
</comment>
<proteinExistence type="inferred from homology"/>
<keyword evidence="7" id="KW-1185">Reference proteome</keyword>
<evidence type="ECO:0000256" key="2">
    <source>
        <dbReference type="ARBA" id="ARBA00007331"/>
    </source>
</evidence>
<dbReference type="GO" id="GO:0003723">
    <property type="term" value="F:RNA binding"/>
    <property type="evidence" value="ECO:0007669"/>
    <property type="project" value="TreeGrafter"/>
</dbReference>
<comment type="similarity">
    <text evidence="2">Belongs to the eukaryotic/archaeal RNase P protein component 3 family.</text>
</comment>
<dbReference type="AlphaFoldDB" id="A0AAV0CDI1"/>